<evidence type="ECO:0000313" key="3">
    <source>
        <dbReference type="Proteomes" id="UP000298061"/>
    </source>
</evidence>
<sequence>MIHNNNLVPGIFSLPNPTHLVPLDQANFPNIRYWKKEAWTASGNENVDLAVPSLPSEPKRRGKQPGDPIHISM</sequence>
<gene>
    <name evidence="2" type="ORF">EWM64_g7615</name>
</gene>
<dbReference type="AlphaFoldDB" id="A0A4Y9ZSE0"/>
<organism evidence="2 3">
    <name type="scientific">Hericium alpestre</name>
    <dbReference type="NCBI Taxonomy" id="135208"/>
    <lineage>
        <taxon>Eukaryota</taxon>
        <taxon>Fungi</taxon>
        <taxon>Dikarya</taxon>
        <taxon>Basidiomycota</taxon>
        <taxon>Agaricomycotina</taxon>
        <taxon>Agaricomycetes</taxon>
        <taxon>Russulales</taxon>
        <taxon>Hericiaceae</taxon>
        <taxon>Hericium</taxon>
    </lineage>
</organism>
<keyword evidence="3" id="KW-1185">Reference proteome</keyword>
<proteinExistence type="predicted"/>
<name>A0A4Y9ZSE0_9AGAM</name>
<dbReference type="EMBL" id="SFCI01001218">
    <property type="protein sequence ID" value="TFY76398.1"/>
    <property type="molecule type" value="Genomic_DNA"/>
</dbReference>
<accession>A0A4Y9ZSE0</accession>
<comment type="caution">
    <text evidence="2">The sequence shown here is derived from an EMBL/GenBank/DDBJ whole genome shotgun (WGS) entry which is preliminary data.</text>
</comment>
<protein>
    <submittedName>
        <fullName evidence="2">Uncharacterized protein</fullName>
    </submittedName>
</protein>
<reference evidence="2 3" key="1">
    <citation type="submission" date="2019-02" db="EMBL/GenBank/DDBJ databases">
        <title>Genome sequencing of the rare red list fungi Hericium alpestre (H. flagellum).</title>
        <authorList>
            <person name="Buettner E."/>
            <person name="Kellner H."/>
        </authorList>
    </citation>
    <scope>NUCLEOTIDE SEQUENCE [LARGE SCALE GENOMIC DNA]</scope>
    <source>
        <strain evidence="2 3">DSM 108284</strain>
    </source>
</reference>
<evidence type="ECO:0000256" key="1">
    <source>
        <dbReference type="SAM" id="MobiDB-lite"/>
    </source>
</evidence>
<dbReference type="Proteomes" id="UP000298061">
    <property type="component" value="Unassembled WGS sequence"/>
</dbReference>
<evidence type="ECO:0000313" key="2">
    <source>
        <dbReference type="EMBL" id="TFY76398.1"/>
    </source>
</evidence>
<feature type="region of interest" description="Disordered" evidence="1">
    <location>
        <begin position="50"/>
        <end position="73"/>
    </location>
</feature>